<protein>
    <recommendedName>
        <fullName evidence="8">Phosphoribosylformylglycinamidine synthase subunit PurL</fullName>
        <shortName evidence="8">FGAM synthase</shortName>
        <ecNumber evidence="8">6.3.5.3</ecNumber>
    </recommendedName>
    <alternativeName>
        <fullName evidence="8">Formylglycinamide ribonucleotide amidotransferase subunit II</fullName>
        <shortName evidence="8">FGAR amidotransferase II</shortName>
        <shortName evidence="8">FGAR-AT II</shortName>
    </alternativeName>
    <alternativeName>
        <fullName evidence="8">Glutamine amidotransferase PurL</fullName>
    </alternativeName>
    <alternativeName>
        <fullName evidence="8">Phosphoribosylformylglycinamidine synthase subunit II</fullName>
    </alternativeName>
</protein>
<evidence type="ECO:0000256" key="2">
    <source>
        <dbReference type="ARBA" id="ARBA00022598"/>
    </source>
</evidence>
<dbReference type="Gene3D" id="3.30.1330.10">
    <property type="entry name" value="PurM-like, N-terminal domain"/>
    <property type="match status" value="2"/>
</dbReference>
<dbReference type="GO" id="GO:0000287">
    <property type="term" value="F:magnesium ion binding"/>
    <property type="evidence" value="ECO:0007669"/>
    <property type="project" value="UniProtKB-UniRule"/>
</dbReference>
<evidence type="ECO:0000256" key="4">
    <source>
        <dbReference type="ARBA" id="ARBA00022741"/>
    </source>
</evidence>
<dbReference type="CDD" id="cd02203">
    <property type="entry name" value="PurL_repeat1"/>
    <property type="match status" value="1"/>
</dbReference>
<feature type="binding site" evidence="8">
    <location>
        <position position="93"/>
    </location>
    <ligand>
        <name>Mg(2+)</name>
        <dbReference type="ChEBI" id="CHEBI:18420"/>
        <label>1</label>
    </ligand>
</feature>
<dbReference type="PIRSF" id="PIRSF001587">
    <property type="entry name" value="FGAM_synthase_II"/>
    <property type="match status" value="1"/>
</dbReference>
<keyword evidence="4 8" id="KW-0547">Nucleotide-binding</keyword>
<dbReference type="InterPro" id="IPR010074">
    <property type="entry name" value="PRibForGlyAmidine_synth_PurL"/>
</dbReference>
<comment type="subcellular location">
    <subcellularLocation>
        <location evidence="8">Cytoplasm</location>
    </subcellularLocation>
</comment>
<feature type="binding site" evidence="8">
    <location>
        <position position="240"/>
    </location>
    <ligand>
        <name>substrate</name>
    </ligand>
</feature>
<keyword evidence="7 8" id="KW-0460">Magnesium</keyword>
<comment type="caution">
    <text evidence="8">Lacks conserved residue(s) required for the propagation of feature annotation.</text>
</comment>
<dbReference type="InterPro" id="IPR041609">
    <property type="entry name" value="PurL_linker"/>
</dbReference>
<feature type="active site" evidence="8">
    <location>
        <position position="49"/>
    </location>
</feature>
<evidence type="ECO:0000313" key="13">
    <source>
        <dbReference type="EMBL" id="MCP2729646.1"/>
    </source>
</evidence>
<evidence type="ECO:0000259" key="10">
    <source>
        <dbReference type="Pfam" id="PF00586"/>
    </source>
</evidence>
<feature type="binding site" evidence="8">
    <location>
        <position position="589"/>
    </location>
    <ligand>
        <name>ATP</name>
        <dbReference type="ChEBI" id="CHEBI:30616"/>
    </ligand>
</feature>
<comment type="function">
    <text evidence="8">Part of the phosphoribosylformylglycinamidine synthase complex involved in the purines biosynthetic pathway. Catalyzes the ATP-dependent conversion of formylglycinamide ribonucleotide (FGAR) and glutamine to yield formylglycinamidine ribonucleotide (FGAM) and glutamate. The FGAM synthase complex is composed of three subunits. PurQ produces an ammonia molecule by converting glutamine to glutamate. PurL transfers the ammonia molecule to FGAR to form FGAM in an ATP-dependent manner. PurS interacts with PurQ and PurL and is thought to assist in the transfer of the ammonia molecule from PurQ to PurL.</text>
</comment>
<dbReference type="Proteomes" id="UP001204953">
    <property type="component" value="Unassembled WGS sequence"/>
</dbReference>
<evidence type="ECO:0000256" key="7">
    <source>
        <dbReference type="ARBA" id="ARBA00022842"/>
    </source>
</evidence>
<evidence type="ECO:0000259" key="11">
    <source>
        <dbReference type="Pfam" id="PF02769"/>
    </source>
</evidence>
<organism evidence="13 14">
    <name type="scientific">Limnofasciculus baicalensis BBK-W-15</name>
    <dbReference type="NCBI Taxonomy" id="2699891"/>
    <lineage>
        <taxon>Bacteria</taxon>
        <taxon>Bacillati</taxon>
        <taxon>Cyanobacteriota</taxon>
        <taxon>Cyanophyceae</taxon>
        <taxon>Coleofasciculales</taxon>
        <taxon>Coleofasciculaceae</taxon>
        <taxon>Limnofasciculus</taxon>
        <taxon>Limnofasciculus baicalensis</taxon>
    </lineage>
</organism>
<comment type="subunit">
    <text evidence="8">Monomer. Part of the FGAM synthase complex composed of 1 PurL, 1 PurQ and 2 PurS subunits.</text>
</comment>
<keyword evidence="5 8" id="KW-0658">Purine biosynthesis</keyword>
<dbReference type="PANTHER" id="PTHR43555">
    <property type="entry name" value="PHOSPHORIBOSYLFORMYLGLYCINAMIDINE SYNTHASE SUBUNIT PURL"/>
    <property type="match status" value="1"/>
</dbReference>
<feature type="binding site" evidence="8">
    <location>
        <position position="52"/>
    </location>
    <ligand>
        <name>ATP</name>
        <dbReference type="ChEBI" id="CHEBI:30616"/>
    </ligand>
</feature>
<dbReference type="EMBL" id="JAMZMM010000131">
    <property type="protein sequence ID" value="MCP2729646.1"/>
    <property type="molecule type" value="Genomic_DNA"/>
</dbReference>
<dbReference type="RefSeq" id="WP_254012428.1">
    <property type="nucleotide sequence ID" value="NZ_JAMZMM010000131.1"/>
</dbReference>
<feature type="binding site" evidence="8">
    <location>
        <position position="552"/>
    </location>
    <ligand>
        <name>ATP</name>
        <dbReference type="ChEBI" id="CHEBI:30616"/>
    </ligand>
</feature>
<dbReference type="FunFam" id="3.30.1330.10:FF:000004">
    <property type="entry name" value="Phosphoribosylformylglycinamidine synthase subunit PurL"/>
    <property type="match status" value="1"/>
</dbReference>
<dbReference type="GO" id="GO:0004642">
    <property type="term" value="F:phosphoribosylformylglycinamidine synthase activity"/>
    <property type="evidence" value="ECO:0007669"/>
    <property type="project" value="UniProtKB-UniRule"/>
</dbReference>
<evidence type="ECO:0000256" key="1">
    <source>
        <dbReference type="ARBA" id="ARBA00022490"/>
    </source>
</evidence>
<feature type="domain" description="PurM-like N-terminal" evidence="10">
    <location>
        <begin position="74"/>
        <end position="189"/>
    </location>
</feature>
<comment type="pathway">
    <text evidence="8">Purine metabolism; IMP biosynthesis via de novo pathway; 5-amino-1-(5-phospho-D-ribosyl)imidazole from N(2)-formyl-N(1)-(5-phospho-D-ribosyl)glycinamide: step 1/2.</text>
</comment>
<dbReference type="CDD" id="cd02204">
    <property type="entry name" value="PurL_repeat2"/>
    <property type="match status" value="1"/>
</dbReference>
<dbReference type="NCBIfam" id="TIGR01736">
    <property type="entry name" value="FGAM_synth_II"/>
    <property type="match status" value="1"/>
</dbReference>
<dbReference type="InterPro" id="IPR036676">
    <property type="entry name" value="PurM-like_C_sf"/>
</dbReference>
<evidence type="ECO:0000256" key="3">
    <source>
        <dbReference type="ARBA" id="ARBA00022723"/>
    </source>
</evidence>
<evidence type="ECO:0000256" key="5">
    <source>
        <dbReference type="ARBA" id="ARBA00022755"/>
    </source>
</evidence>
<evidence type="ECO:0000313" key="14">
    <source>
        <dbReference type="Proteomes" id="UP001204953"/>
    </source>
</evidence>
<comment type="catalytic activity">
    <reaction evidence="8">
        <text>N(2)-formyl-N(1)-(5-phospho-beta-D-ribosyl)glycinamide + L-glutamine + ATP + H2O = 2-formamido-N(1)-(5-O-phospho-beta-D-ribosyl)acetamidine + L-glutamate + ADP + phosphate + H(+)</text>
        <dbReference type="Rhea" id="RHEA:17129"/>
        <dbReference type="ChEBI" id="CHEBI:15377"/>
        <dbReference type="ChEBI" id="CHEBI:15378"/>
        <dbReference type="ChEBI" id="CHEBI:29985"/>
        <dbReference type="ChEBI" id="CHEBI:30616"/>
        <dbReference type="ChEBI" id="CHEBI:43474"/>
        <dbReference type="ChEBI" id="CHEBI:58359"/>
        <dbReference type="ChEBI" id="CHEBI:147286"/>
        <dbReference type="ChEBI" id="CHEBI:147287"/>
        <dbReference type="ChEBI" id="CHEBI:456216"/>
        <dbReference type="EC" id="6.3.5.3"/>
    </reaction>
</comment>
<evidence type="ECO:0000256" key="9">
    <source>
        <dbReference type="SAM" id="MobiDB-lite"/>
    </source>
</evidence>
<feature type="compositionally biased region" description="Low complexity" evidence="9">
    <location>
        <begin position="476"/>
        <end position="507"/>
    </location>
</feature>
<feature type="domain" description="PurM-like N-terminal" evidence="10">
    <location>
        <begin position="506"/>
        <end position="619"/>
    </location>
</feature>
<feature type="binding site" evidence="8">
    <location>
        <position position="116"/>
    </location>
    <ligand>
        <name>substrate</name>
    </ligand>
</feature>
<dbReference type="AlphaFoldDB" id="A0AAE3KNB5"/>
<dbReference type="InterPro" id="IPR036921">
    <property type="entry name" value="PurM-like_N_sf"/>
</dbReference>
<dbReference type="Pfam" id="PF02769">
    <property type="entry name" value="AIRS_C"/>
    <property type="match status" value="2"/>
</dbReference>
<sequence>MSTTTSPFSPEEIAAEGLKPEEYDDIVQRLGRHPNKAELGMFGVMWSEHCCYKNSRPLLKQFPTEGDRILVGPGENAGVVDLGDGLRLAFKIESHNHPSAIEPFQGAATGVGGILRDIFTMGARPIAVLNSLRFGSLDDARTRRLFSGVVEGISHYGNCVGVPTVGGEVYFDPAYSGNPLVNVMALGLMETPEIVKSGASGIGNPVLYVGSTTGRDGMGGASFASAELSDKSMDDRPAVQVGDPFLEKCLIEACLEAFKTGAVVAAQDMGAAGITCSTSEMAAKGGVGIELDLDLIPSRETGMIPYEYLLSESQERMLFVAHKGREQELIDIFHRWGLQAVVAGTVIEEPIVRILFKGGVAAEILATALSDNTPIYHHELLTEPPEYAVKAWAWTLDSLPNCAIAGIEISGKFNSWNDILLELLETPTIASKRWVYRQYDHQVQNNTIILPGDADAAVMRLRPLLVDGATDGVTDVTDGLSVSQQPTTNNQQPTTNNQQPTTNNQPQKGVAATVDCNSRYVYLEPYEGAKAVVAEAARNLSCVGAQPIAVTDNLNFGSPEKPIGYWQLASACRGIAEACLEMGTPVTGGNVSLYNETFDSNGVPQPIYPTPVIGMVGLIPDIDKICTQGWKTPGDLIYLLGLPLSDTTPHVSLGGSEYLASIHGLVAGKPPLVNFELECRVQAACREGILQGWVQSAHDCAEGGIAVAVAESCISAGLGAQINLGMIDGEIRWDYILFGESASRILVSVSIAQQANWESYLKESLGASPDTWQLLGVVGAENSNLRVVAHDDRQILDLTMAEICDRFRNAIEDRLTKL</sequence>
<keyword evidence="14" id="KW-1185">Reference proteome</keyword>
<dbReference type="EC" id="6.3.5.3" evidence="8"/>
<feature type="binding site" evidence="8">
    <location>
        <begin position="94"/>
        <end position="97"/>
    </location>
    <ligand>
        <name>substrate</name>
    </ligand>
</feature>
<dbReference type="Pfam" id="PF18072">
    <property type="entry name" value="FGAR-AT_linker"/>
    <property type="match status" value="1"/>
</dbReference>
<reference evidence="13" key="1">
    <citation type="submission" date="2022-06" db="EMBL/GenBank/DDBJ databases">
        <title>New cyanobacteria of genus Symplocastrum in benthos of Lake Baikal.</title>
        <authorList>
            <person name="Sorokovikova E."/>
            <person name="Tikhonova I."/>
            <person name="Krasnopeev A."/>
            <person name="Evseev P."/>
            <person name="Gladkikh A."/>
            <person name="Belykh O."/>
        </authorList>
    </citation>
    <scope>NUCLEOTIDE SEQUENCE</scope>
    <source>
        <strain evidence="13">BBK-W-15</strain>
    </source>
</reference>
<keyword evidence="3 8" id="KW-0479">Metal-binding</keyword>
<feature type="binding site" evidence="8">
    <location>
        <position position="91"/>
    </location>
    <ligand>
        <name>ATP</name>
        <dbReference type="ChEBI" id="CHEBI:30616"/>
    </ligand>
</feature>
<keyword evidence="1 8" id="KW-0963">Cytoplasm</keyword>
<feature type="binding site" evidence="8">
    <location>
        <position position="268"/>
    </location>
    <ligand>
        <name>Mg(2+)</name>
        <dbReference type="ChEBI" id="CHEBI:18420"/>
        <label>2</label>
    </ligand>
</feature>
<feature type="domain" description="PurM-like C-terminal" evidence="11">
    <location>
        <begin position="633"/>
        <end position="781"/>
    </location>
</feature>
<proteinExistence type="inferred from homology"/>
<dbReference type="InterPro" id="IPR016188">
    <property type="entry name" value="PurM-like_N"/>
</dbReference>
<feature type="binding site" evidence="8">
    <location>
        <position position="590"/>
    </location>
    <ligand>
        <name>Mg(2+)</name>
        <dbReference type="ChEBI" id="CHEBI:18420"/>
        <label>1</label>
    </ligand>
</feature>
<dbReference type="Pfam" id="PF00586">
    <property type="entry name" value="AIRS"/>
    <property type="match status" value="2"/>
</dbReference>
<dbReference type="GO" id="GO:0006189">
    <property type="term" value="P:'de novo' IMP biosynthetic process"/>
    <property type="evidence" value="ECO:0007669"/>
    <property type="project" value="UniProtKB-UniRule"/>
</dbReference>
<name>A0AAE3KNB5_9CYAN</name>
<accession>A0AAE3KNB5</accession>
<evidence type="ECO:0000256" key="6">
    <source>
        <dbReference type="ARBA" id="ARBA00022840"/>
    </source>
</evidence>
<feature type="active site" description="Proton acceptor" evidence="8">
    <location>
        <position position="95"/>
    </location>
</feature>
<dbReference type="GO" id="GO:0005524">
    <property type="term" value="F:ATP binding"/>
    <property type="evidence" value="ECO:0007669"/>
    <property type="project" value="UniProtKB-UniRule"/>
</dbReference>
<feature type="region of interest" description="Disordered" evidence="9">
    <location>
        <begin position="476"/>
        <end position="509"/>
    </location>
</feature>
<comment type="caution">
    <text evidence="13">The sequence shown here is derived from an EMBL/GenBank/DDBJ whole genome shotgun (WGS) entry which is preliminary data.</text>
</comment>
<dbReference type="PANTHER" id="PTHR43555:SF1">
    <property type="entry name" value="PHOSPHORIBOSYLFORMYLGLYCINAMIDINE SYNTHASE SUBUNIT PURL"/>
    <property type="match status" value="1"/>
</dbReference>
<dbReference type="GO" id="GO:0005737">
    <property type="term" value="C:cytoplasm"/>
    <property type="evidence" value="ECO:0007669"/>
    <property type="project" value="UniProtKB-SubCell"/>
</dbReference>
<dbReference type="HAMAP" id="MF_00420">
    <property type="entry name" value="PurL_2"/>
    <property type="match status" value="1"/>
</dbReference>
<gene>
    <name evidence="8 13" type="primary">purL</name>
    <name evidence="13" type="ORF">NJ959_14430</name>
</gene>
<dbReference type="SUPFAM" id="SSF56042">
    <property type="entry name" value="PurM C-terminal domain-like"/>
    <property type="match status" value="2"/>
</dbReference>
<dbReference type="SUPFAM" id="SSF55326">
    <property type="entry name" value="PurM N-terminal domain-like"/>
    <property type="match status" value="2"/>
</dbReference>
<keyword evidence="2 8" id="KW-0436">Ligase</keyword>
<keyword evidence="6 8" id="KW-0067">ATP-binding</keyword>
<dbReference type="Gene3D" id="3.90.650.10">
    <property type="entry name" value="PurM-like C-terminal domain"/>
    <property type="match status" value="2"/>
</dbReference>
<feature type="binding site" evidence="8">
    <location>
        <begin position="312"/>
        <end position="314"/>
    </location>
    <ligand>
        <name>substrate</name>
    </ligand>
</feature>
<feature type="binding site" evidence="8">
    <location>
        <position position="117"/>
    </location>
    <ligand>
        <name>Mg(2+)</name>
        <dbReference type="ChEBI" id="CHEBI:18420"/>
        <label>2</label>
    </ligand>
</feature>
<feature type="domain" description="Phosphoribosylformylglycinamidine synthase linker" evidence="12">
    <location>
        <begin position="17"/>
        <end position="53"/>
    </location>
</feature>
<dbReference type="NCBIfam" id="NF002290">
    <property type="entry name" value="PRK01213.1"/>
    <property type="match status" value="1"/>
</dbReference>
<feature type="binding site" evidence="8">
    <location>
        <position position="592"/>
    </location>
    <ligand>
        <name>substrate</name>
    </ligand>
</feature>
<comment type="similarity">
    <text evidence="8">Belongs to the FGAMS family.</text>
</comment>
<dbReference type="InterPro" id="IPR010918">
    <property type="entry name" value="PurM-like_C_dom"/>
</dbReference>
<evidence type="ECO:0000256" key="8">
    <source>
        <dbReference type="HAMAP-Rule" id="MF_00420"/>
    </source>
</evidence>
<evidence type="ECO:0000259" key="12">
    <source>
        <dbReference type="Pfam" id="PF18072"/>
    </source>
</evidence>
<feature type="domain" description="PurM-like C-terminal" evidence="11">
    <location>
        <begin position="202"/>
        <end position="353"/>
    </location>
</feature>